<feature type="signal peptide" evidence="2">
    <location>
        <begin position="1"/>
        <end position="30"/>
    </location>
</feature>
<dbReference type="Proteomes" id="UP000319094">
    <property type="component" value="Unassembled WGS sequence"/>
</dbReference>
<dbReference type="RefSeq" id="WP_141885801.1">
    <property type="nucleotide sequence ID" value="NZ_BAAAUY010000007.1"/>
</dbReference>
<organism evidence="3 4">
    <name type="scientific">Leucobacter komagatae</name>
    <dbReference type="NCBI Taxonomy" id="55969"/>
    <lineage>
        <taxon>Bacteria</taxon>
        <taxon>Bacillati</taxon>
        <taxon>Actinomycetota</taxon>
        <taxon>Actinomycetes</taxon>
        <taxon>Micrococcales</taxon>
        <taxon>Microbacteriaceae</taxon>
        <taxon>Leucobacter</taxon>
    </lineage>
</organism>
<evidence type="ECO:0000256" key="2">
    <source>
        <dbReference type="SAM" id="SignalP"/>
    </source>
</evidence>
<dbReference type="AlphaFoldDB" id="A0A542Y2N1"/>
<evidence type="ECO:0000256" key="1">
    <source>
        <dbReference type="SAM" id="MobiDB-lite"/>
    </source>
</evidence>
<accession>A0A542Y2N1</accession>
<dbReference type="PROSITE" id="PS51257">
    <property type="entry name" value="PROKAR_LIPOPROTEIN"/>
    <property type="match status" value="1"/>
</dbReference>
<dbReference type="EMBL" id="VFON01000001">
    <property type="protein sequence ID" value="TQL42334.1"/>
    <property type="molecule type" value="Genomic_DNA"/>
</dbReference>
<keyword evidence="2" id="KW-0732">Signal</keyword>
<name>A0A542Y2N1_9MICO</name>
<feature type="compositionally biased region" description="Basic and acidic residues" evidence="1">
    <location>
        <begin position="266"/>
        <end position="275"/>
    </location>
</feature>
<evidence type="ECO:0000313" key="3">
    <source>
        <dbReference type="EMBL" id="TQL42334.1"/>
    </source>
</evidence>
<proteinExistence type="predicted"/>
<sequence>MHLTPARTRTRTRTLLLAAAAAATALFLSACSSSVSGGGPSQETAKFGPFEAEAASVSESRINGPTAILLPDDATAELDAAALLGTGAELPPLPDLENYRVTSEQYTYTLDGKRPVLVGVVQATHTMHFRGYTEDEFVTFVLGISAEEVPREISRTRILRGGEHTATIAGRSDLGVVAVLLTGALNTNVPHDSRLVGVDAVRATEVWGKEHGYPGYGEETATFYLAASPDACATRVEQYTVANGIPESVEEFADAQPGDATCRLPNGDEHPVPSL</sequence>
<comment type="caution">
    <text evidence="3">The sequence shown here is derived from an EMBL/GenBank/DDBJ whole genome shotgun (WGS) entry which is preliminary data.</text>
</comment>
<gene>
    <name evidence="3" type="ORF">FB468_0323</name>
</gene>
<protein>
    <recommendedName>
        <fullName evidence="5">Lipoprotein</fullName>
    </recommendedName>
</protein>
<feature type="chain" id="PRO_5021927854" description="Lipoprotein" evidence="2">
    <location>
        <begin position="31"/>
        <end position="275"/>
    </location>
</feature>
<dbReference type="OrthoDB" id="9839074at2"/>
<keyword evidence="4" id="KW-1185">Reference proteome</keyword>
<evidence type="ECO:0000313" key="4">
    <source>
        <dbReference type="Proteomes" id="UP000319094"/>
    </source>
</evidence>
<evidence type="ECO:0008006" key="5">
    <source>
        <dbReference type="Google" id="ProtNLM"/>
    </source>
</evidence>
<reference evidence="3 4" key="1">
    <citation type="submission" date="2019-06" db="EMBL/GenBank/DDBJ databases">
        <title>Sequencing the genomes of 1000 actinobacteria strains.</title>
        <authorList>
            <person name="Klenk H.-P."/>
        </authorList>
    </citation>
    <scope>NUCLEOTIDE SEQUENCE [LARGE SCALE GENOMIC DNA]</scope>
    <source>
        <strain evidence="3 4">DSM 8803</strain>
    </source>
</reference>
<feature type="region of interest" description="Disordered" evidence="1">
    <location>
        <begin position="255"/>
        <end position="275"/>
    </location>
</feature>